<evidence type="ECO:0000313" key="1">
    <source>
        <dbReference type="EMBL" id="MER9288188.1"/>
    </source>
</evidence>
<gene>
    <name evidence="1" type="ORF">NKI81_30490</name>
</gene>
<reference evidence="1 2" key="1">
    <citation type="journal article" date="2024" name="Proc. Natl. Acad. Sci. U.S.A.">
        <title>The evolutionary genomics of adaptation to stress in wild rhizobium bacteria.</title>
        <authorList>
            <person name="Kehlet-Delgado H."/>
            <person name="Montoya A.P."/>
            <person name="Jensen K.T."/>
            <person name="Wendlandt C.E."/>
            <person name="Dexheimer C."/>
            <person name="Roberts M."/>
            <person name="Torres Martinez L."/>
            <person name="Friesen M.L."/>
            <person name="Griffitts J.S."/>
            <person name="Porter S.S."/>
        </authorList>
    </citation>
    <scope>NUCLEOTIDE SEQUENCE [LARGE SCALE GENOMIC DNA]</scope>
    <source>
        <strain evidence="1 2">M0468</strain>
    </source>
</reference>
<proteinExistence type="predicted"/>
<evidence type="ECO:0000313" key="2">
    <source>
        <dbReference type="Proteomes" id="UP001480082"/>
    </source>
</evidence>
<dbReference type="EMBL" id="JAMYRI010000030">
    <property type="protein sequence ID" value="MER9288188.1"/>
    <property type="molecule type" value="Genomic_DNA"/>
</dbReference>
<protein>
    <submittedName>
        <fullName evidence="1">Uncharacterized protein</fullName>
    </submittedName>
</protein>
<name>A0ACC6T8F5_9HYPH</name>
<sequence>MGNSVHARKLQRRRPWWRSLFRYRLAAVLVMLGATSAGYLAVGYDRHELPRVHHGGDSSASNAAVREAGCDIKGNINERGEHIYHMPGQEYYSATRVNPARGERWFCSQWEAWWAGWRKAKV</sequence>
<dbReference type="Proteomes" id="UP001480082">
    <property type="component" value="Unassembled WGS sequence"/>
</dbReference>
<keyword evidence="2" id="KW-1185">Reference proteome</keyword>
<comment type="caution">
    <text evidence="1">The sequence shown here is derived from an EMBL/GenBank/DDBJ whole genome shotgun (WGS) entry which is preliminary data.</text>
</comment>
<organism evidence="1 2">
    <name type="scientific">Mesorhizobium australicum</name>
    <dbReference type="NCBI Taxonomy" id="536018"/>
    <lineage>
        <taxon>Bacteria</taxon>
        <taxon>Pseudomonadati</taxon>
        <taxon>Pseudomonadota</taxon>
        <taxon>Alphaproteobacteria</taxon>
        <taxon>Hyphomicrobiales</taxon>
        <taxon>Phyllobacteriaceae</taxon>
        <taxon>Mesorhizobium</taxon>
    </lineage>
</organism>
<accession>A0ACC6T8F5</accession>